<dbReference type="EMBL" id="JANUCP010000004">
    <property type="protein sequence ID" value="MCS3920118.1"/>
    <property type="molecule type" value="Genomic_DNA"/>
</dbReference>
<dbReference type="InterPro" id="IPR050682">
    <property type="entry name" value="ModA/WtpA"/>
</dbReference>
<evidence type="ECO:0000256" key="1">
    <source>
        <dbReference type="ARBA" id="ARBA00009175"/>
    </source>
</evidence>
<keyword evidence="5" id="KW-1185">Reference proteome</keyword>
<dbReference type="CDD" id="cd13517">
    <property type="entry name" value="PBP2_ModA3_like"/>
    <property type="match status" value="1"/>
</dbReference>
<dbReference type="RefSeq" id="WP_259097804.1">
    <property type="nucleotide sequence ID" value="NZ_CP130454.1"/>
</dbReference>
<keyword evidence="3" id="KW-0732">Signal</keyword>
<protein>
    <submittedName>
        <fullName evidence="4">Molybdate transport system substrate-binding protein</fullName>
    </submittedName>
</protein>
<comment type="caution">
    <text evidence="4">The sequence shown here is derived from an EMBL/GenBank/DDBJ whole genome shotgun (WGS) entry which is preliminary data.</text>
</comment>
<dbReference type="Proteomes" id="UP001204798">
    <property type="component" value="Unassembled WGS sequence"/>
</dbReference>
<comment type="similarity">
    <text evidence="1">Belongs to the bacterial solute-binding protein ModA family.</text>
</comment>
<dbReference type="SUPFAM" id="SSF53850">
    <property type="entry name" value="Periplasmic binding protein-like II"/>
    <property type="match status" value="1"/>
</dbReference>
<dbReference type="NCBIfam" id="TIGR01256">
    <property type="entry name" value="modA"/>
    <property type="match status" value="1"/>
</dbReference>
<evidence type="ECO:0000313" key="5">
    <source>
        <dbReference type="Proteomes" id="UP001204798"/>
    </source>
</evidence>
<sequence length="275" mass="30093">MASRFGWLLILALASAAVLFAQSNRRQPKELHVFAGAANTPPLTEAAKLYEKRYGVKVRLTFGGSGVVLAQMKLARKGDVYVPGSDDYMEKAIKEGIVDPKSVRVICWLVPVINVPKGNPKGVKSLQDLAKPGIRVAIAVPGSVCLGDVAKEIFERAGLWEKVKPNIVMQAKDCADLAAQIKLGTVDAIIGWDVFAYWYPDTPMDNIPIPPEINRVRHIPAGVTVFARDKKEAQRFVNFLASVEGKRCYEKCGYCVKPPTLTANRDKGTASKRSN</sequence>
<gene>
    <name evidence="4" type="ORF">M2350_002535</name>
</gene>
<evidence type="ECO:0000313" key="4">
    <source>
        <dbReference type="EMBL" id="MCS3920118.1"/>
    </source>
</evidence>
<reference evidence="4 5" key="1">
    <citation type="submission" date="2022-08" db="EMBL/GenBank/DDBJ databases">
        <title>Bacterial and archaeal communities from various locations to study Microbial Dark Matter (Phase II).</title>
        <authorList>
            <person name="Stepanauskas R."/>
        </authorList>
    </citation>
    <scope>NUCLEOTIDE SEQUENCE [LARGE SCALE GENOMIC DNA]</scope>
    <source>
        <strain evidence="4 5">PD1</strain>
    </source>
</reference>
<dbReference type="InterPro" id="IPR005950">
    <property type="entry name" value="ModA"/>
</dbReference>
<accession>A0ABT2EQ81</accession>
<dbReference type="PANTHER" id="PTHR30632:SF0">
    <property type="entry name" value="SULFATE-BINDING PROTEIN"/>
    <property type="match status" value="1"/>
</dbReference>
<keyword evidence="2" id="KW-0479">Metal-binding</keyword>
<name>A0ABT2EQ81_9BACT</name>
<dbReference type="Gene3D" id="3.40.190.10">
    <property type="entry name" value="Periplasmic binding protein-like II"/>
    <property type="match status" value="2"/>
</dbReference>
<evidence type="ECO:0000256" key="2">
    <source>
        <dbReference type="ARBA" id="ARBA00022723"/>
    </source>
</evidence>
<dbReference type="PIRSF" id="PIRSF004846">
    <property type="entry name" value="ModA"/>
    <property type="match status" value="1"/>
</dbReference>
<proteinExistence type="inferred from homology"/>
<dbReference type="PANTHER" id="PTHR30632">
    <property type="entry name" value="MOLYBDATE-BINDING PERIPLASMIC PROTEIN"/>
    <property type="match status" value="1"/>
</dbReference>
<evidence type="ECO:0000256" key="3">
    <source>
        <dbReference type="ARBA" id="ARBA00022729"/>
    </source>
</evidence>
<dbReference type="Pfam" id="PF13531">
    <property type="entry name" value="SBP_bac_11"/>
    <property type="match status" value="1"/>
</dbReference>
<organism evidence="4 5">
    <name type="scientific">Candidatus Fervidibacter sacchari</name>
    <dbReference type="NCBI Taxonomy" id="1448929"/>
    <lineage>
        <taxon>Bacteria</taxon>
        <taxon>Candidatus Fervidibacterota</taxon>
        <taxon>Candidatus Fervidibacter</taxon>
    </lineage>
</organism>